<protein>
    <submittedName>
        <fullName evidence="1">Uncharacterized protein</fullName>
    </submittedName>
</protein>
<dbReference type="AlphaFoldDB" id="A0A069A629"/>
<name>A0A069A629_CLODI</name>
<accession>A0A069A629</accession>
<dbReference type="EMBL" id="LK932467">
    <property type="protein sequence ID" value="CDS83551.1"/>
    <property type="molecule type" value="Genomic_DNA"/>
</dbReference>
<proteinExistence type="predicted"/>
<gene>
    <name evidence="1" type="ORF">BN1096_180089</name>
</gene>
<evidence type="ECO:0000313" key="1">
    <source>
        <dbReference type="EMBL" id="CDS83551.1"/>
    </source>
</evidence>
<sequence>MPLLIHVNGDILMINEITGFNELTGKNTPPKKPKITIGILMILRNISKFLQTRPKNNPIDTTAIDSHIKKKITTKNFPPKLI</sequence>
<reference evidence="1" key="1">
    <citation type="submission" date="2014-07" db="EMBL/GenBank/DDBJ databases">
        <authorList>
            <person name="Monot Marc"/>
        </authorList>
    </citation>
    <scope>NUCLEOTIDE SEQUENCE</scope>
</reference>
<organism evidence="1">
    <name type="scientific">Clostridioides difficile</name>
    <name type="common">Peptoclostridium difficile</name>
    <dbReference type="NCBI Taxonomy" id="1496"/>
    <lineage>
        <taxon>Bacteria</taxon>
        <taxon>Bacillati</taxon>
        <taxon>Bacillota</taxon>
        <taxon>Clostridia</taxon>
        <taxon>Peptostreptococcales</taxon>
        <taxon>Peptostreptococcaceae</taxon>
        <taxon>Clostridioides</taxon>
    </lineage>
</organism>